<dbReference type="Pfam" id="PF13358">
    <property type="entry name" value="DDE_3"/>
    <property type="match status" value="1"/>
</dbReference>
<dbReference type="PATRIC" id="fig|1359184.3.peg.2987"/>
<accession>A0A0F3MCV4</accession>
<evidence type="ECO:0000313" key="5">
    <source>
        <dbReference type="Proteomes" id="UP000244959"/>
    </source>
</evidence>
<dbReference type="Proteomes" id="UP000244959">
    <property type="component" value="Chromosome I"/>
</dbReference>
<organism evidence="2 4">
    <name type="scientific">Orientia tsutsugamushi str. Gilliam</name>
    <dbReference type="NCBI Taxonomy" id="1359184"/>
    <lineage>
        <taxon>Bacteria</taxon>
        <taxon>Pseudomonadati</taxon>
        <taxon>Pseudomonadota</taxon>
        <taxon>Alphaproteobacteria</taxon>
        <taxon>Rickettsiales</taxon>
        <taxon>Rickettsiaceae</taxon>
        <taxon>Rickettsieae</taxon>
        <taxon>Orientia</taxon>
    </lineage>
</organism>
<dbReference type="RefSeq" id="WP_052692533.1">
    <property type="nucleotide sequence ID" value="NZ_LS398551.1"/>
</dbReference>
<reference evidence="3" key="2">
    <citation type="submission" date="2018-03" db="EMBL/GenBank/DDBJ databases">
        <authorList>
            <person name="Keele B.F."/>
        </authorList>
    </citation>
    <scope>NUCLEOTIDE SEQUENCE [LARGE SCALE GENOMIC DNA]</scope>
    <source>
        <strain evidence="3">Gilliam</strain>
    </source>
</reference>
<name>A0A0F3MCV4_ORITS</name>
<dbReference type="InterPro" id="IPR036397">
    <property type="entry name" value="RNaseH_sf"/>
</dbReference>
<keyword evidence="5" id="KW-1185">Reference proteome</keyword>
<dbReference type="GO" id="GO:0003676">
    <property type="term" value="F:nucleic acid binding"/>
    <property type="evidence" value="ECO:0007669"/>
    <property type="project" value="InterPro"/>
</dbReference>
<dbReference type="EMBL" id="LANO01000007">
    <property type="protein sequence ID" value="KJV53501.1"/>
    <property type="molecule type" value="Genomic_DNA"/>
</dbReference>
<evidence type="ECO:0000313" key="2">
    <source>
        <dbReference type="EMBL" id="KJV53501.1"/>
    </source>
</evidence>
<keyword evidence="2" id="KW-0540">Nuclease</keyword>
<dbReference type="AlphaFoldDB" id="A0A0F3MCV4"/>
<evidence type="ECO:0000313" key="4">
    <source>
        <dbReference type="Proteomes" id="UP000033769"/>
    </source>
</evidence>
<keyword evidence="2" id="KW-0378">Hydrolase</keyword>
<reference evidence="5" key="3">
    <citation type="submission" date="2018-03" db="EMBL/GenBank/DDBJ databases">
        <authorList>
            <person name="Batty M. E."/>
            <person name="Batty M E."/>
        </authorList>
    </citation>
    <scope>NUCLEOTIDE SEQUENCE [LARGE SCALE GENOMIC DNA]</scope>
    <source>
        <strain evidence="5">Gilliam</strain>
    </source>
</reference>
<gene>
    <name evidence="3" type="ORF">GILLIAM_02202</name>
    <name evidence="2" type="ORF">OTSGILL_0705</name>
</gene>
<dbReference type="EMBL" id="LS398551">
    <property type="protein sequence ID" value="SPR10995.1"/>
    <property type="molecule type" value="Genomic_DNA"/>
</dbReference>
<protein>
    <submittedName>
        <fullName evidence="2">DDE superendonuclease family protein</fullName>
    </submittedName>
    <submittedName>
        <fullName evidence="3">Transposase</fullName>
    </submittedName>
</protein>
<keyword evidence="2" id="KW-0255">Endonuclease</keyword>
<dbReference type="Gene3D" id="3.30.420.10">
    <property type="entry name" value="Ribonuclease H-like superfamily/Ribonuclease H"/>
    <property type="match status" value="1"/>
</dbReference>
<dbReference type="InterPro" id="IPR038717">
    <property type="entry name" value="Tc1-like_DDE_dom"/>
</dbReference>
<evidence type="ECO:0000313" key="3">
    <source>
        <dbReference type="EMBL" id="SPR10995.1"/>
    </source>
</evidence>
<feature type="domain" description="Tc1-like transposase DDE" evidence="1">
    <location>
        <begin position="6"/>
        <end position="73"/>
    </location>
</feature>
<dbReference type="Proteomes" id="UP000033769">
    <property type="component" value="Unassembled WGS sequence"/>
</dbReference>
<reference evidence="2 4" key="1">
    <citation type="submission" date="2015-02" db="EMBL/GenBank/DDBJ databases">
        <title>Genome Sequencing of Rickettsiales.</title>
        <authorList>
            <person name="Daugherty S.C."/>
            <person name="Su Q."/>
            <person name="Abolude K."/>
            <person name="Beier-Sexton M."/>
            <person name="Carlyon J.A."/>
            <person name="Carter R."/>
            <person name="Day N.P."/>
            <person name="Dumler S.J."/>
            <person name="Dyachenko V."/>
            <person name="Godinez A."/>
            <person name="Kurtti T.J."/>
            <person name="Lichay M."/>
            <person name="Mullins K.E."/>
            <person name="Ott S."/>
            <person name="Pappas-Brown V."/>
            <person name="Paris D.H."/>
            <person name="Patel P."/>
            <person name="Richards A.L."/>
            <person name="Sadzewicz L."/>
            <person name="Sears K."/>
            <person name="Seidman D."/>
            <person name="Sengamalay N."/>
            <person name="Stenos J."/>
            <person name="Tallon L.J."/>
            <person name="Vincent G."/>
            <person name="Fraser C.M."/>
            <person name="Munderloh U."/>
            <person name="Dunning-Hotopp J.C."/>
        </authorList>
    </citation>
    <scope>NUCLEOTIDE SEQUENCE [LARGE SCALE GENOMIC DNA]</scope>
    <source>
        <strain evidence="2 4">Gilliam</strain>
    </source>
</reference>
<dbReference type="GO" id="GO:0004519">
    <property type="term" value="F:endonuclease activity"/>
    <property type="evidence" value="ECO:0007669"/>
    <property type="project" value="UniProtKB-KW"/>
</dbReference>
<evidence type="ECO:0000259" key="1">
    <source>
        <dbReference type="Pfam" id="PF13358"/>
    </source>
</evidence>
<proteinExistence type="predicted"/>
<sequence length="79" mass="9140">MRCYRVYNWHPSKRTNVIGALVDKSLLTVSIFDCDVNTAIFNCWIEQDLIQKLPNNSVVVMDNTSFHKHPHLKITAKPL</sequence>